<accession>A0A397THZ6</accession>
<evidence type="ECO:0000313" key="4">
    <source>
        <dbReference type="Proteomes" id="UP000265703"/>
    </source>
</evidence>
<comment type="caution">
    <text evidence="3">The sequence shown here is derived from an EMBL/GenBank/DDBJ whole genome shotgun (WGS) entry which is preliminary data.</text>
</comment>
<sequence>MSFIYAHDVITSMMDESIKEHKINFIKSIFNFASCEEIDIALQDCEGDETLVLYKMSFSMYLESIRQIIKERQIEVYLSCLISDEQKEIAAKYKKNEEIINIETIPPILNENLACSSSSTNPSLPTSPTSPATPILQSASNTNIDNVELSDNPFEYNNHHLFRNVCSNEPQKKGKWSEEEDILFMNRLEEFGHHGPWGEFSLVIPGRSGYQCRDHYKALVKRGRV</sequence>
<dbReference type="PROSITE" id="PS50090">
    <property type="entry name" value="MYB_LIKE"/>
    <property type="match status" value="1"/>
</dbReference>
<dbReference type="SMART" id="SM00717">
    <property type="entry name" value="SANT"/>
    <property type="match status" value="1"/>
</dbReference>
<evidence type="ECO:0000313" key="3">
    <source>
        <dbReference type="EMBL" id="RIA97618.1"/>
    </source>
</evidence>
<gene>
    <name evidence="3" type="ORF">C1645_852966</name>
</gene>
<dbReference type="Pfam" id="PF00249">
    <property type="entry name" value="Myb_DNA-binding"/>
    <property type="match status" value="1"/>
</dbReference>
<dbReference type="InterPro" id="IPR017930">
    <property type="entry name" value="Myb_dom"/>
</dbReference>
<keyword evidence="4" id="KW-1185">Reference proteome</keyword>
<name>A0A397THZ6_9GLOM</name>
<protein>
    <submittedName>
        <fullName evidence="3">Uncharacterized protein</fullName>
    </submittedName>
</protein>
<dbReference type="OrthoDB" id="2379682at2759"/>
<dbReference type="PROSITE" id="PS51294">
    <property type="entry name" value="HTH_MYB"/>
    <property type="match status" value="1"/>
</dbReference>
<dbReference type="InterPro" id="IPR009057">
    <property type="entry name" value="Homeodomain-like_sf"/>
</dbReference>
<dbReference type="EMBL" id="QKYT01000027">
    <property type="protein sequence ID" value="RIA97618.1"/>
    <property type="molecule type" value="Genomic_DNA"/>
</dbReference>
<organism evidence="3 4">
    <name type="scientific">Glomus cerebriforme</name>
    <dbReference type="NCBI Taxonomy" id="658196"/>
    <lineage>
        <taxon>Eukaryota</taxon>
        <taxon>Fungi</taxon>
        <taxon>Fungi incertae sedis</taxon>
        <taxon>Mucoromycota</taxon>
        <taxon>Glomeromycotina</taxon>
        <taxon>Glomeromycetes</taxon>
        <taxon>Glomerales</taxon>
        <taxon>Glomeraceae</taxon>
        <taxon>Glomus</taxon>
    </lineage>
</organism>
<dbReference type="Gene3D" id="1.10.10.60">
    <property type="entry name" value="Homeodomain-like"/>
    <property type="match status" value="1"/>
</dbReference>
<reference evidence="3 4" key="1">
    <citation type="submission" date="2018-06" db="EMBL/GenBank/DDBJ databases">
        <title>Comparative genomics reveals the genomic features of Rhizophagus irregularis, R. cerebriforme, R. diaphanum and Gigaspora rosea, and their symbiotic lifestyle signature.</title>
        <authorList>
            <person name="Morin E."/>
            <person name="San Clemente H."/>
            <person name="Chen E.C.H."/>
            <person name="De La Providencia I."/>
            <person name="Hainaut M."/>
            <person name="Kuo A."/>
            <person name="Kohler A."/>
            <person name="Murat C."/>
            <person name="Tang N."/>
            <person name="Roy S."/>
            <person name="Loubradou J."/>
            <person name="Henrissat B."/>
            <person name="Grigoriev I.V."/>
            <person name="Corradi N."/>
            <person name="Roux C."/>
            <person name="Martin F.M."/>
        </authorList>
    </citation>
    <scope>NUCLEOTIDE SEQUENCE [LARGE SCALE GENOMIC DNA]</scope>
    <source>
        <strain evidence="3 4">DAOM 227022</strain>
    </source>
</reference>
<dbReference type="InterPro" id="IPR001005">
    <property type="entry name" value="SANT/Myb"/>
</dbReference>
<dbReference type="Proteomes" id="UP000265703">
    <property type="component" value="Unassembled WGS sequence"/>
</dbReference>
<dbReference type="STRING" id="658196.A0A397THZ6"/>
<evidence type="ECO:0000259" key="2">
    <source>
        <dbReference type="PROSITE" id="PS51294"/>
    </source>
</evidence>
<proteinExistence type="predicted"/>
<dbReference type="CDD" id="cd00167">
    <property type="entry name" value="SANT"/>
    <property type="match status" value="1"/>
</dbReference>
<dbReference type="SUPFAM" id="SSF46689">
    <property type="entry name" value="Homeodomain-like"/>
    <property type="match status" value="1"/>
</dbReference>
<evidence type="ECO:0000259" key="1">
    <source>
        <dbReference type="PROSITE" id="PS50090"/>
    </source>
</evidence>
<dbReference type="AlphaFoldDB" id="A0A397THZ6"/>
<feature type="domain" description="HTH myb-type" evidence="2">
    <location>
        <begin position="168"/>
        <end position="224"/>
    </location>
</feature>
<feature type="domain" description="Myb-like" evidence="1">
    <location>
        <begin position="168"/>
        <end position="220"/>
    </location>
</feature>